<feature type="domain" description="Outer membrane protein beta-barrel" evidence="3">
    <location>
        <begin position="12"/>
        <end position="277"/>
    </location>
</feature>
<evidence type="ECO:0000256" key="1">
    <source>
        <dbReference type="ARBA" id="ARBA00022729"/>
    </source>
</evidence>
<accession>A0A1C1Z0Q2</accession>
<dbReference type="OrthoDB" id="5643626at2"/>
<evidence type="ECO:0000259" key="3">
    <source>
        <dbReference type="Pfam" id="PF13505"/>
    </source>
</evidence>
<keyword evidence="1 2" id="KW-0732">Signal</keyword>
<organism evidence="4 5">
    <name type="scientific">Hoeflea olei</name>
    <dbReference type="NCBI Taxonomy" id="1480615"/>
    <lineage>
        <taxon>Bacteria</taxon>
        <taxon>Pseudomonadati</taxon>
        <taxon>Pseudomonadota</taxon>
        <taxon>Alphaproteobacteria</taxon>
        <taxon>Hyphomicrobiales</taxon>
        <taxon>Rhizobiaceae</taxon>
        <taxon>Hoeflea</taxon>
    </lineage>
</organism>
<name>A0A1C1Z0Q2_9HYPH</name>
<comment type="caution">
    <text evidence="4">The sequence shown here is derived from an EMBL/GenBank/DDBJ whole genome shotgun (WGS) entry which is preliminary data.</text>
</comment>
<feature type="signal peptide" evidence="2">
    <location>
        <begin position="1"/>
        <end position="23"/>
    </location>
</feature>
<dbReference type="STRING" id="1480615.AWJ14_09585"/>
<dbReference type="InterPro" id="IPR011250">
    <property type="entry name" value="OMP/PagP_B-barrel"/>
</dbReference>
<dbReference type="RefSeq" id="WP_066173703.1">
    <property type="nucleotide sequence ID" value="NZ_LQZT01000001.1"/>
</dbReference>
<dbReference type="EMBL" id="LQZT01000001">
    <property type="protein sequence ID" value="OCW59289.1"/>
    <property type="molecule type" value="Genomic_DNA"/>
</dbReference>
<dbReference type="AlphaFoldDB" id="A0A1C1Z0Q2"/>
<dbReference type="Pfam" id="PF13505">
    <property type="entry name" value="OMP_b-brl"/>
    <property type="match status" value="1"/>
</dbReference>
<evidence type="ECO:0000313" key="5">
    <source>
        <dbReference type="Proteomes" id="UP000094795"/>
    </source>
</evidence>
<protein>
    <recommendedName>
        <fullName evidence="3">Outer membrane protein beta-barrel domain-containing protein</fullName>
    </recommendedName>
</protein>
<feature type="chain" id="PRO_5008656543" description="Outer membrane protein beta-barrel domain-containing protein" evidence="2">
    <location>
        <begin position="24"/>
        <end position="280"/>
    </location>
</feature>
<dbReference type="Proteomes" id="UP000094795">
    <property type="component" value="Unassembled WGS sequence"/>
</dbReference>
<dbReference type="Gene3D" id="2.40.160.20">
    <property type="match status" value="1"/>
</dbReference>
<proteinExistence type="predicted"/>
<evidence type="ECO:0000313" key="4">
    <source>
        <dbReference type="EMBL" id="OCW59289.1"/>
    </source>
</evidence>
<keyword evidence="5" id="KW-1185">Reference proteome</keyword>
<dbReference type="SUPFAM" id="SSF56925">
    <property type="entry name" value="OMPA-like"/>
    <property type="match status" value="1"/>
</dbReference>
<evidence type="ECO:0000256" key="2">
    <source>
        <dbReference type="SAM" id="SignalP"/>
    </source>
</evidence>
<reference evidence="4 5" key="1">
    <citation type="submission" date="2015-12" db="EMBL/GenBank/DDBJ databases">
        <authorList>
            <person name="Shamseldin A."/>
            <person name="Moawad H."/>
            <person name="Abd El-Rahim W.M."/>
            <person name="Sadowsky M.J."/>
        </authorList>
    </citation>
    <scope>NUCLEOTIDE SEQUENCE [LARGE SCALE GENOMIC DNA]</scope>
    <source>
        <strain evidence="4 5">JC234</strain>
    </source>
</reference>
<sequence length="280" mass="29352">MFMRIAVTSSILALTGLAAPVLAADLDEIILAPELPMTQPVEVGSGWYLRGDLGYSVDRSGGATSYSIFSAGPPASYTATPFTSAMLDGDWSGSLGVGYHFTDYFRGDLTFDYAKGDFTGTTTSATPCAGGAPGTSCASTDTQGFKQYGLMANAYLDLGTFAGFTPYVGAGAGMTRVNWGPLNSDQRCVPGGGACGAAPADIVSAGSESWRFTYALMAGMSYDIAKDWKLDVGYKYSKIRKGDQFGFDPASITAGAQGARAGDNGFENHEIRVGLRYSLW</sequence>
<dbReference type="InterPro" id="IPR027385">
    <property type="entry name" value="Beta-barrel_OMP"/>
</dbReference>
<gene>
    <name evidence="4" type="ORF">AWJ14_09585</name>
</gene>